<organism evidence="2">
    <name type="scientific">Microbacterium sp. A8/3-1</name>
    <dbReference type="NCBI Taxonomy" id="3160749"/>
    <lineage>
        <taxon>Bacteria</taxon>
        <taxon>Bacillati</taxon>
        <taxon>Actinomycetota</taxon>
        <taxon>Actinomycetes</taxon>
        <taxon>Micrococcales</taxon>
        <taxon>Microbacteriaceae</taxon>
        <taxon>Microbacterium</taxon>
    </lineage>
</organism>
<feature type="transmembrane region" description="Helical" evidence="1">
    <location>
        <begin position="125"/>
        <end position="147"/>
    </location>
</feature>
<gene>
    <name evidence="2" type="ORF">ABS642_16740</name>
</gene>
<proteinExistence type="predicted"/>
<dbReference type="AlphaFoldDB" id="A0AAU7VUV6"/>
<keyword evidence="1" id="KW-1133">Transmembrane helix</keyword>
<keyword evidence="1" id="KW-0812">Transmembrane</keyword>
<feature type="transmembrane region" description="Helical" evidence="1">
    <location>
        <begin position="6"/>
        <end position="22"/>
    </location>
</feature>
<feature type="transmembrane region" description="Helical" evidence="1">
    <location>
        <begin position="153"/>
        <end position="172"/>
    </location>
</feature>
<feature type="transmembrane region" description="Helical" evidence="1">
    <location>
        <begin position="92"/>
        <end position="113"/>
    </location>
</feature>
<sequence>MVLAVAWVILLGAQMIQFVVTPRERSRTAKRVWRERRDRAVEQGIALAEDVSEPRMRVVCEVAAWVVPTVIWAAVALFVTRAFALGGDFGDAVLLLGLVAFYGNFAIIAGWRVTADLSMSSTSRIAVRVAMMSFGALASGALAVALIVTGTYAILGLALLVFTSLHMLFYLVPSWRRRLPWVSTTEEAATRSAVAGLRRTYEEAKAFAS</sequence>
<evidence type="ECO:0000256" key="1">
    <source>
        <dbReference type="SAM" id="Phobius"/>
    </source>
</evidence>
<keyword evidence="1" id="KW-0472">Membrane</keyword>
<dbReference type="RefSeq" id="WP_350351014.1">
    <property type="nucleotide sequence ID" value="NZ_CP158357.1"/>
</dbReference>
<evidence type="ECO:0000313" key="2">
    <source>
        <dbReference type="EMBL" id="XBX77545.1"/>
    </source>
</evidence>
<name>A0AAU7VUV6_9MICO</name>
<accession>A0AAU7VUV6</accession>
<dbReference type="EMBL" id="CP158357">
    <property type="protein sequence ID" value="XBX77545.1"/>
    <property type="molecule type" value="Genomic_DNA"/>
</dbReference>
<feature type="transmembrane region" description="Helical" evidence="1">
    <location>
        <begin position="62"/>
        <end position="86"/>
    </location>
</feature>
<protein>
    <submittedName>
        <fullName evidence="2">Uncharacterized protein</fullName>
    </submittedName>
</protein>
<reference evidence="2" key="1">
    <citation type="submission" date="2024-06" db="EMBL/GenBank/DDBJ databases">
        <title>Draft genome sequence of Microbacterium sp. strain A8/3-1, isolated from Oxytropis tragacanthoides Fisch. ex DC. Root nodules in the Altai region of Russia.</title>
        <authorList>
            <person name="Sazanova A."/>
            <person name="Guro P."/>
            <person name="Kuznetsova I."/>
            <person name="Belimov A."/>
            <person name="Safronova V."/>
        </authorList>
    </citation>
    <scope>NUCLEOTIDE SEQUENCE</scope>
    <source>
        <strain evidence="2">A8/3-1</strain>
    </source>
</reference>